<dbReference type="EMBL" id="CALNXI010000263">
    <property type="protein sequence ID" value="CAH3023477.1"/>
    <property type="molecule type" value="Genomic_DNA"/>
</dbReference>
<sequence length="164" mass="17839">KPKVVTSYLLFCKQHRKKIAEENPGLEFTEISKKVGIAWNNLSEEDKQHWRKKAEELRKSLGLQATPKAVSTPAPKVKDDKAEPIDLAAHLQLLGESLGTIGACLRVQDPGEVHGSLSVLLDSALCAISPLLFLTSQVPEMNGCSPKTQAEVLDNLAYLMPGLG</sequence>
<dbReference type="Proteomes" id="UP001159427">
    <property type="component" value="Unassembled WGS sequence"/>
</dbReference>
<evidence type="ECO:0000313" key="3">
    <source>
        <dbReference type="EMBL" id="CAH3023477.1"/>
    </source>
</evidence>
<evidence type="ECO:0000313" key="4">
    <source>
        <dbReference type="Proteomes" id="UP001159427"/>
    </source>
</evidence>
<dbReference type="InterPro" id="IPR042477">
    <property type="entry name" value="HMGXB4"/>
</dbReference>
<organism evidence="3 4">
    <name type="scientific">Porites evermanni</name>
    <dbReference type="NCBI Taxonomy" id="104178"/>
    <lineage>
        <taxon>Eukaryota</taxon>
        <taxon>Metazoa</taxon>
        <taxon>Cnidaria</taxon>
        <taxon>Anthozoa</taxon>
        <taxon>Hexacorallia</taxon>
        <taxon>Scleractinia</taxon>
        <taxon>Fungiina</taxon>
        <taxon>Poritidae</taxon>
        <taxon>Porites</taxon>
    </lineage>
</organism>
<proteinExistence type="predicted"/>
<dbReference type="PANTHER" id="PTHR46584:SF1">
    <property type="entry name" value="HMG DOMAIN-CONTAINING PROTEIN 4"/>
    <property type="match status" value="1"/>
</dbReference>
<dbReference type="Pfam" id="PF00505">
    <property type="entry name" value="HMG_box"/>
    <property type="match status" value="1"/>
</dbReference>
<feature type="DNA-binding region" description="HMG box" evidence="1">
    <location>
        <begin position="1"/>
        <end position="59"/>
    </location>
</feature>
<dbReference type="PROSITE" id="PS50118">
    <property type="entry name" value="HMG_BOX_2"/>
    <property type="match status" value="1"/>
</dbReference>
<dbReference type="InterPro" id="IPR009071">
    <property type="entry name" value="HMG_box_dom"/>
</dbReference>
<comment type="caution">
    <text evidence="3">The sequence shown here is derived from an EMBL/GenBank/DDBJ whole genome shotgun (WGS) entry which is preliminary data.</text>
</comment>
<evidence type="ECO:0000256" key="1">
    <source>
        <dbReference type="PROSITE-ProRule" id="PRU00267"/>
    </source>
</evidence>
<feature type="non-terminal residue" evidence="3">
    <location>
        <position position="1"/>
    </location>
</feature>
<dbReference type="SUPFAM" id="SSF47095">
    <property type="entry name" value="HMG-box"/>
    <property type="match status" value="1"/>
</dbReference>
<name>A0ABN8M1N5_9CNID</name>
<evidence type="ECO:0000259" key="2">
    <source>
        <dbReference type="PROSITE" id="PS50118"/>
    </source>
</evidence>
<keyword evidence="1" id="KW-0539">Nucleus</keyword>
<dbReference type="CDD" id="cd00084">
    <property type="entry name" value="HMG-box_SF"/>
    <property type="match status" value="1"/>
</dbReference>
<gene>
    <name evidence="3" type="ORF">PEVE_00019491</name>
</gene>
<reference evidence="3 4" key="1">
    <citation type="submission" date="2022-05" db="EMBL/GenBank/DDBJ databases">
        <authorList>
            <consortium name="Genoscope - CEA"/>
            <person name="William W."/>
        </authorList>
    </citation>
    <scope>NUCLEOTIDE SEQUENCE [LARGE SCALE GENOMIC DNA]</scope>
</reference>
<keyword evidence="4" id="KW-1185">Reference proteome</keyword>
<protein>
    <recommendedName>
        <fullName evidence="2">HMG box domain-containing protein</fullName>
    </recommendedName>
</protein>
<feature type="domain" description="HMG box" evidence="2">
    <location>
        <begin position="1"/>
        <end position="59"/>
    </location>
</feature>
<dbReference type="PANTHER" id="PTHR46584">
    <property type="entry name" value="HMG DOMAIN-CONTAINING PROTEIN 4"/>
    <property type="match status" value="1"/>
</dbReference>
<dbReference type="SMART" id="SM00398">
    <property type="entry name" value="HMG"/>
    <property type="match status" value="1"/>
</dbReference>
<dbReference type="Gene3D" id="1.10.30.10">
    <property type="entry name" value="High mobility group box domain"/>
    <property type="match status" value="1"/>
</dbReference>
<keyword evidence="1" id="KW-0238">DNA-binding</keyword>
<accession>A0ABN8M1N5</accession>
<dbReference type="PRINTS" id="PR00886">
    <property type="entry name" value="HIGHMOBLTY12"/>
</dbReference>
<dbReference type="InterPro" id="IPR036910">
    <property type="entry name" value="HMG_box_dom_sf"/>
</dbReference>